<protein>
    <submittedName>
        <fullName evidence="2">Uncharacterized protein</fullName>
    </submittedName>
</protein>
<dbReference type="Proteomes" id="UP001162156">
    <property type="component" value="Unassembled WGS sequence"/>
</dbReference>
<evidence type="ECO:0000256" key="1">
    <source>
        <dbReference type="SAM" id="Phobius"/>
    </source>
</evidence>
<evidence type="ECO:0000313" key="2">
    <source>
        <dbReference type="EMBL" id="KAJ8931205.1"/>
    </source>
</evidence>
<keyword evidence="1" id="KW-1133">Transmembrane helix</keyword>
<reference evidence="2" key="1">
    <citation type="journal article" date="2023" name="Insect Mol. Biol.">
        <title>Genome sequencing provides insights into the evolution of gene families encoding plant cell wall-degrading enzymes in longhorned beetles.</title>
        <authorList>
            <person name="Shin N.R."/>
            <person name="Okamura Y."/>
            <person name="Kirsch R."/>
            <person name="Pauchet Y."/>
        </authorList>
    </citation>
    <scope>NUCLEOTIDE SEQUENCE</scope>
    <source>
        <strain evidence="2">RBIC_L_NR</strain>
    </source>
</reference>
<feature type="transmembrane region" description="Helical" evidence="1">
    <location>
        <begin position="44"/>
        <end position="69"/>
    </location>
</feature>
<sequence length="91" mass="10589">MLGHILSNIWLILWWFLPLLLTVIFAWGMITLPLEGIFKEDPAWLYGIGWGIVLTAFIFIFLIGFCIVIKQDGYTLNDVSITNRNTQFYTF</sequence>
<keyword evidence="3" id="KW-1185">Reference proteome</keyword>
<feature type="transmembrane region" description="Helical" evidence="1">
    <location>
        <begin position="12"/>
        <end position="32"/>
    </location>
</feature>
<comment type="caution">
    <text evidence="2">The sequence shown here is derived from an EMBL/GenBank/DDBJ whole genome shotgun (WGS) entry which is preliminary data.</text>
</comment>
<dbReference type="AlphaFoldDB" id="A0AAV8WYK2"/>
<name>A0AAV8WYK2_9CUCU</name>
<keyword evidence="1" id="KW-0812">Transmembrane</keyword>
<organism evidence="2 3">
    <name type="scientific">Rhamnusium bicolor</name>
    <dbReference type="NCBI Taxonomy" id="1586634"/>
    <lineage>
        <taxon>Eukaryota</taxon>
        <taxon>Metazoa</taxon>
        <taxon>Ecdysozoa</taxon>
        <taxon>Arthropoda</taxon>
        <taxon>Hexapoda</taxon>
        <taxon>Insecta</taxon>
        <taxon>Pterygota</taxon>
        <taxon>Neoptera</taxon>
        <taxon>Endopterygota</taxon>
        <taxon>Coleoptera</taxon>
        <taxon>Polyphaga</taxon>
        <taxon>Cucujiformia</taxon>
        <taxon>Chrysomeloidea</taxon>
        <taxon>Cerambycidae</taxon>
        <taxon>Lepturinae</taxon>
        <taxon>Rhagiini</taxon>
        <taxon>Rhamnusium</taxon>
    </lineage>
</organism>
<evidence type="ECO:0000313" key="3">
    <source>
        <dbReference type="Proteomes" id="UP001162156"/>
    </source>
</evidence>
<proteinExistence type="predicted"/>
<accession>A0AAV8WYK2</accession>
<gene>
    <name evidence="2" type="ORF">NQ314_015902</name>
</gene>
<keyword evidence="1" id="KW-0472">Membrane</keyword>
<dbReference type="EMBL" id="JANEYF010004433">
    <property type="protein sequence ID" value="KAJ8931205.1"/>
    <property type="molecule type" value="Genomic_DNA"/>
</dbReference>